<organism evidence="1 3">
    <name type="scientific">Nocardia cyriacigeorgica</name>
    <dbReference type="NCBI Taxonomy" id="135487"/>
    <lineage>
        <taxon>Bacteria</taxon>
        <taxon>Bacillati</taxon>
        <taxon>Actinomycetota</taxon>
        <taxon>Actinomycetes</taxon>
        <taxon>Mycobacteriales</taxon>
        <taxon>Nocardiaceae</taxon>
        <taxon>Nocardia</taxon>
    </lineage>
</organism>
<proteinExistence type="predicted"/>
<evidence type="ECO:0000313" key="4">
    <source>
        <dbReference type="Proteomes" id="UP000470876"/>
    </source>
</evidence>
<dbReference type="EMBL" id="JAAGUX010000033">
    <property type="protein sequence ID" value="NEW57617.1"/>
    <property type="molecule type" value="Genomic_DNA"/>
</dbReference>
<dbReference type="InterPro" id="IPR011009">
    <property type="entry name" value="Kinase-like_dom_sf"/>
</dbReference>
<dbReference type="SUPFAM" id="SSF56112">
    <property type="entry name" value="Protein kinase-like (PK-like)"/>
    <property type="match status" value="1"/>
</dbReference>
<reference evidence="3 4" key="1">
    <citation type="submission" date="2020-01" db="EMBL/GenBank/DDBJ databases">
        <title>Genetics and antimicrobial susceptibilities of Nocardia species isolated from the soil; a comparison with species isolated from humans.</title>
        <authorList>
            <person name="Carrasco G."/>
            <person name="Monzon S."/>
            <person name="Sansegundo M."/>
            <person name="Garcia E."/>
            <person name="Garrido N."/>
            <person name="Medina M.J."/>
            <person name="Villalon P."/>
            <person name="Ramirez-Arocha A.C."/>
            <person name="Jimenez P."/>
            <person name="Cuesta I."/>
            <person name="Valdezate S."/>
        </authorList>
    </citation>
    <scope>NUCLEOTIDE SEQUENCE [LARGE SCALE GENOMIC DNA]</scope>
    <source>
        <strain evidence="1 3">CNM20110639</strain>
        <strain evidence="2 4">CNM20110649</strain>
    </source>
</reference>
<evidence type="ECO:0000313" key="3">
    <source>
        <dbReference type="Proteomes" id="UP000468928"/>
    </source>
</evidence>
<dbReference type="EMBL" id="JAAGUZ010000043">
    <property type="protein sequence ID" value="NEW46161.1"/>
    <property type="molecule type" value="Genomic_DNA"/>
</dbReference>
<dbReference type="Gene3D" id="1.10.510.10">
    <property type="entry name" value="Transferase(Phosphotransferase) domain 1"/>
    <property type="match status" value="1"/>
</dbReference>
<evidence type="ECO:0000313" key="1">
    <source>
        <dbReference type="EMBL" id="NEW46161.1"/>
    </source>
</evidence>
<dbReference type="Proteomes" id="UP000470876">
    <property type="component" value="Unassembled WGS sequence"/>
</dbReference>
<dbReference type="Proteomes" id="UP000468928">
    <property type="component" value="Unassembled WGS sequence"/>
</dbReference>
<evidence type="ECO:0000313" key="2">
    <source>
        <dbReference type="EMBL" id="NEW57617.1"/>
    </source>
</evidence>
<gene>
    <name evidence="1" type="ORF">GV789_17135</name>
    <name evidence="2" type="ORF">GV794_18420</name>
</gene>
<comment type="caution">
    <text evidence="1">The sequence shown here is derived from an EMBL/GenBank/DDBJ whole genome shotgun (WGS) entry which is preliminary data.</text>
</comment>
<protein>
    <submittedName>
        <fullName evidence="1">Serine/threonine protein phosphatase</fullName>
    </submittedName>
</protein>
<name>A0A6P1D9D3_9NOCA</name>
<dbReference type="AlphaFoldDB" id="A0A6P1D9D3"/>
<sequence>MRKHHAAVRSDRHRRLSAFLASHSDIELTALMDTGRSISVGVGGGAAVVDADGEPVFVKRVPMTDRELANPGSTVNLYDLPLFCQYGIGGPSFNAWRELAANLIVTDGVLAGGTQSFPMLYHWRILAGRSPIAAEHADIDTVVAAQGDCAAVRIRLEELAAATSSLVLFCEYIPYPMQDWLSENPVDKAATVEQQLSEIVTFLGDRQLLHMDGHFGNMRTDGERIYLTDFGLATSLHFDLSVAERDFAERHVTHDADYAAMRLVNWLVTDICGVPMPTSGGPVARNEYVRLCAAGHIPDGVPSEVAAILARRAPAAAEMNAFLWKLFGGDIHAEYPGMNPADT</sequence>
<accession>A0A6P1D9D3</accession>
<keyword evidence="4" id="KW-1185">Reference proteome</keyword>